<evidence type="ECO:0000256" key="2">
    <source>
        <dbReference type="ARBA" id="ARBA00023125"/>
    </source>
</evidence>
<dbReference type="STRING" id="1794912.AXX12_06550"/>
<dbReference type="PROSITE" id="PS51118">
    <property type="entry name" value="HTH_HXLR"/>
    <property type="match status" value="1"/>
</dbReference>
<keyword evidence="1" id="KW-0805">Transcription regulation</keyword>
<dbReference type="RefSeq" id="WP_066240944.1">
    <property type="nucleotide sequence ID" value="NZ_LSGP01000017.1"/>
</dbReference>
<organism evidence="5 6">
    <name type="scientific">Anaerosporomusa subterranea</name>
    <dbReference type="NCBI Taxonomy" id="1794912"/>
    <lineage>
        <taxon>Bacteria</taxon>
        <taxon>Bacillati</taxon>
        <taxon>Bacillota</taxon>
        <taxon>Negativicutes</taxon>
        <taxon>Acetonemataceae</taxon>
        <taxon>Anaerosporomusa</taxon>
    </lineage>
</organism>
<keyword evidence="2" id="KW-0238">DNA-binding</keyword>
<evidence type="ECO:0000313" key="5">
    <source>
        <dbReference type="EMBL" id="KYZ76100.1"/>
    </source>
</evidence>
<dbReference type="Gene3D" id="1.10.10.10">
    <property type="entry name" value="Winged helix-like DNA-binding domain superfamily/Winged helix DNA-binding domain"/>
    <property type="match status" value="1"/>
</dbReference>
<evidence type="ECO:0000256" key="3">
    <source>
        <dbReference type="ARBA" id="ARBA00023163"/>
    </source>
</evidence>
<gene>
    <name evidence="5" type="ORF">AXX12_06550</name>
</gene>
<dbReference type="InterPro" id="IPR036390">
    <property type="entry name" value="WH_DNA-bd_sf"/>
</dbReference>
<evidence type="ECO:0000313" key="6">
    <source>
        <dbReference type="Proteomes" id="UP000076268"/>
    </source>
</evidence>
<dbReference type="InterPro" id="IPR036388">
    <property type="entry name" value="WH-like_DNA-bd_sf"/>
</dbReference>
<dbReference type="PANTHER" id="PTHR33204:SF29">
    <property type="entry name" value="TRANSCRIPTIONAL REGULATOR"/>
    <property type="match status" value="1"/>
</dbReference>
<dbReference type="EMBL" id="LSGP01000017">
    <property type="protein sequence ID" value="KYZ76100.1"/>
    <property type="molecule type" value="Genomic_DNA"/>
</dbReference>
<sequence>MTTWPRTECSCPINYTLAVVGGKWKWLILYRLSENGVLRYGELKNTLPSITHKMLSQQLKELEADHLLHREEYHQIPPKVEYSLTAKGKTLLPILECMAEWGENNKPPEVEVIDIELRNEQ</sequence>
<proteinExistence type="predicted"/>
<accession>A0A154BQF6</accession>
<dbReference type="AlphaFoldDB" id="A0A154BQF6"/>
<dbReference type="OrthoDB" id="9791143at2"/>
<evidence type="ECO:0000259" key="4">
    <source>
        <dbReference type="PROSITE" id="PS51118"/>
    </source>
</evidence>
<feature type="domain" description="HTH hxlR-type" evidence="4">
    <location>
        <begin position="11"/>
        <end position="110"/>
    </location>
</feature>
<protein>
    <submittedName>
        <fullName evidence="5">HxlR family transcriptional regulator</fullName>
    </submittedName>
</protein>
<dbReference type="InterPro" id="IPR002577">
    <property type="entry name" value="HTH_HxlR"/>
</dbReference>
<name>A0A154BQF6_ANASB</name>
<dbReference type="Proteomes" id="UP000076268">
    <property type="component" value="Unassembled WGS sequence"/>
</dbReference>
<dbReference type="PANTHER" id="PTHR33204">
    <property type="entry name" value="TRANSCRIPTIONAL REGULATOR, MARR FAMILY"/>
    <property type="match status" value="1"/>
</dbReference>
<dbReference type="SUPFAM" id="SSF46785">
    <property type="entry name" value="Winged helix' DNA-binding domain"/>
    <property type="match status" value="1"/>
</dbReference>
<dbReference type="Pfam" id="PF01638">
    <property type="entry name" value="HxlR"/>
    <property type="match status" value="1"/>
</dbReference>
<comment type="caution">
    <text evidence="5">The sequence shown here is derived from an EMBL/GenBank/DDBJ whole genome shotgun (WGS) entry which is preliminary data.</text>
</comment>
<keyword evidence="3" id="KW-0804">Transcription</keyword>
<dbReference type="GO" id="GO:0003677">
    <property type="term" value="F:DNA binding"/>
    <property type="evidence" value="ECO:0007669"/>
    <property type="project" value="UniProtKB-KW"/>
</dbReference>
<reference evidence="5 6" key="1">
    <citation type="submission" date="2016-02" db="EMBL/GenBank/DDBJ databases">
        <title>Anaerosporomusa subterraneum gen. nov., sp. nov., a spore-forming obligate anaerobe isolated from saprolite.</title>
        <authorList>
            <person name="Choi J.K."/>
            <person name="Shah M."/>
            <person name="Yee N."/>
        </authorList>
    </citation>
    <scope>NUCLEOTIDE SEQUENCE [LARGE SCALE GENOMIC DNA]</scope>
    <source>
        <strain evidence="5 6">RU4</strain>
    </source>
</reference>
<evidence type="ECO:0000256" key="1">
    <source>
        <dbReference type="ARBA" id="ARBA00023015"/>
    </source>
</evidence>
<keyword evidence="6" id="KW-1185">Reference proteome</keyword>